<keyword evidence="3" id="KW-1185">Reference proteome</keyword>
<name>A0A6A5ZFP5_9PLEO</name>
<gene>
    <name evidence="2" type="ORF">BDV96DRAFT_381928</name>
</gene>
<protein>
    <submittedName>
        <fullName evidence="2">Uncharacterized protein</fullName>
    </submittedName>
</protein>
<organism evidence="2 3">
    <name type="scientific">Lophiotrema nucula</name>
    <dbReference type="NCBI Taxonomy" id="690887"/>
    <lineage>
        <taxon>Eukaryota</taxon>
        <taxon>Fungi</taxon>
        <taxon>Dikarya</taxon>
        <taxon>Ascomycota</taxon>
        <taxon>Pezizomycotina</taxon>
        <taxon>Dothideomycetes</taxon>
        <taxon>Pleosporomycetidae</taxon>
        <taxon>Pleosporales</taxon>
        <taxon>Lophiotremataceae</taxon>
        <taxon>Lophiotrema</taxon>
    </lineage>
</organism>
<evidence type="ECO:0000313" key="2">
    <source>
        <dbReference type="EMBL" id="KAF2118299.1"/>
    </source>
</evidence>
<evidence type="ECO:0000256" key="1">
    <source>
        <dbReference type="SAM" id="MobiDB-lite"/>
    </source>
</evidence>
<dbReference type="Proteomes" id="UP000799770">
    <property type="component" value="Unassembled WGS sequence"/>
</dbReference>
<feature type="compositionally biased region" description="Basic and acidic residues" evidence="1">
    <location>
        <begin position="161"/>
        <end position="174"/>
    </location>
</feature>
<dbReference type="OrthoDB" id="5403747at2759"/>
<feature type="region of interest" description="Disordered" evidence="1">
    <location>
        <begin position="63"/>
        <end position="174"/>
    </location>
</feature>
<accession>A0A6A5ZFP5</accession>
<dbReference type="AlphaFoldDB" id="A0A6A5ZFP5"/>
<evidence type="ECO:0000313" key="3">
    <source>
        <dbReference type="Proteomes" id="UP000799770"/>
    </source>
</evidence>
<dbReference type="EMBL" id="ML977317">
    <property type="protein sequence ID" value="KAF2118299.1"/>
    <property type="molecule type" value="Genomic_DNA"/>
</dbReference>
<proteinExistence type="predicted"/>
<reference evidence="2" key="1">
    <citation type="journal article" date="2020" name="Stud. Mycol.">
        <title>101 Dothideomycetes genomes: a test case for predicting lifestyles and emergence of pathogens.</title>
        <authorList>
            <person name="Haridas S."/>
            <person name="Albert R."/>
            <person name="Binder M."/>
            <person name="Bloem J."/>
            <person name="Labutti K."/>
            <person name="Salamov A."/>
            <person name="Andreopoulos B."/>
            <person name="Baker S."/>
            <person name="Barry K."/>
            <person name="Bills G."/>
            <person name="Bluhm B."/>
            <person name="Cannon C."/>
            <person name="Castanera R."/>
            <person name="Culley D."/>
            <person name="Daum C."/>
            <person name="Ezra D."/>
            <person name="Gonzalez J."/>
            <person name="Henrissat B."/>
            <person name="Kuo A."/>
            <person name="Liang C."/>
            <person name="Lipzen A."/>
            <person name="Lutzoni F."/>
            <person name="Magnuson J."/>
            <person name="Mondo S."/>
            <person name="Nolan M."/>
            <person name="Ohm R."/>
            <person name="Pangilinan J."/>
            <person name="Park H.-J."/>
            <person name="Ramirez L."/>
            <person name="Alfaro M."/>
            <person name="Sun H."/>
            <person name="Tritt A."/>
            <person name="Yoshinaga Y."/>
            <person name="Zwiers L.-H."/>
            <person name="Turgeon B."/>
            <person name="Goodwin S."/>
            <person name="Spatafora J."/>
            <person name="Crous P."/>
            <person name="Grigoriev I."/>
        </authorList>
    </citation>
    <scope>NUCLEOTIDE SEQUENCE</scope>
    <source>
        <strain evidence="2">CBS 627.86</strain>
    </source>
</reference>
<sequence>MSDTSSAAAPKFSDRELQMLSWAMQSAKAPPEIDYDRLATFAGMTNPRSASNAWAVIKKKLYNGAPPDSVATSPKPKATPKKKAASAAITNGDAEGGDETPKKTPRKRTAPKKAEGEGEDGSPKKRGRKPKKEAADEEDSKTNGVKKEEVSSPKAVSAPEPKADAEGEDETKLV</sequence>